<dbReference type="GO" id="GO:0006281">
    <property type="term" value="P:DNA repair"/>
    <property type="evidence" value="ECO:0007669"/>
    <property type="project" value="UniProtKB-KW"/>
</dbReference>
<reference evidence="6 7" key="1">
    <citation type="submission" date="2020-08" db="EMBL/GenBank/DDBJ databases">
        <title>Plant Genome Project.</title>
        <authorList>
            <person name="Zhang R.-G."/>
        </authorList>
    </citation>
    <scope>NUCLEOTIDE SEQUENCE [LARGE SCALE GENOMIC DNA]</scope>
    <source>
        <tissue evidence="6">Rhizome</tissue>
    </source>
</reference>
<dbReference type="GO" id="GO:0005634">
    <property type="term" value="C:nucleus"/>
    <property type="evidence" value="ECO:0007669"/>
    <property type="project" value="UniProtKB-SubCell"/>
</dbReference>
<feature type="compositionally biased region" description="Basic and acidic residues" evidence="5">
    <location>
        <begin position="652"/>
        <end position="670"/>
    </location>
</feature>
<dbReference type="PANTHER" id="PTHR12663:SF3">
    <property type="entry name" value="SISTER CHROMATID COHESION PROTEIN PDS5 HOMOLOG C"/>
    <property type="match status" value="1"/>
</dbReference>
<dbReference type="CDD" id="cd20404">
    <property type="entry name" value="Tudor_Agenet_AtEML-like"/>
    <property type="match status" value="1"/>
</dbReference>
<dbReference type="Gene3D" id="2.30.30.140">
    <property type="match status" value="1"/>
</dbReference>
<dbReference type="EMBL" id="JACMSC010000007">
    <property type="protein sequence ID" value="KAG6516146.1"/>
    <property type="molecule type" value="Genomic_DNA"/>
</dbReference>
<evidence type="ECO:0000256" key="2">
    <source>
        <dbReference type="ARBA" id="ARBA00022763"/>
    </source>
</evidence>
<keyword evidence="3" id="KW-0234">DNA repair</keyword>
<sequence length="692" mass="78144">MATEKELVDDIRDVGKQLESPPADVDDLLTLLDQTEQLLMRVHQAPSQSIIDVLHPAMSLLVDKRLLRHPNEDVKAIVASCTNEIMRITAPDAPYNDDLMKEVFGNIVDTLDKLDDISNDSFFKRVSILDTFAKVRSFIVMLDLECDALVLNMFRIFLRTIRNQNSSGFTDGGGWRSGGRWIVERRMSICLEEIVGDHGDWTEEGFESEAEMVEWWRWQANVMGKMDDEEENRKKKAWRRGKNKALDLVGWAISRPNHSEGIFSSMETIMTVLLEESDYISEGLLFCLLDVVKIDNKNTLPIAHKLAERVITACASKLKPYLGKFVKPRVCLKDYSKVVASIIEGNYDFGGQNAVNSANVKELANTKREDPDGETLNITSPRLNPAESSDKFRLKVGCSYGSNNSGTKPKMLAAAKRKIVGEVSSVKQNSEKDVAGETRKKIWLLNIIVLTQFSDSQIRKLDERLVGDRIQVWWPDDQQFYTGTIKEYDHVTKKHKVLYDDGDVEILLLKEERWMFASEIRTSPTCDFADDAKDAIDASLDKYMLIVYDLFVLSDPFSLDLSHLSKAVNTKSNSTAGETNVEAVIKSTVASSELPKRKGRPPKVGRSIQSKLMEDVSPKVEQKPLFKDMHEPRSKVTELGFTEQKPLFNDEDILRSKQNESTKLDQKPKDIPSLNASGGEPKTSLNPQKQNS</sequence>
<feature type="region of interest" description="Disordered" evidence="5">
    <location>
        <begin position="366"/>
        <end position="386"/>
    </location>
</feature>
<evidence type="ECO:0000256" key="1">
    <source>
        <dbReference type="ARBA" id="ARBA00004123"/>
    </source>
</evidence>
<organism evidence="6 7">
    <name type="scientific">Zingiber officinale</name>
    <name type="common">Ginger</name>
    <name type="synonym">Amomum zingiber</name>
    <dbReference type="NCBI Taxonomy" id="94328"/>
    <lineage>
        <taxon>Eukaryota</taxon>
        <taxon>Viridiplantae</taxon>
        <taxon>Streptophyta</taxon>
        <taxon>Embryophyta</taxon>
        <taxon>Tracheophyta</taxon>
        <taxon>Spermatophyta</taxon>
        <taxon>Magnoliopsida</taxon>
        <taxon>Liliopsida</taxon>
        <taxon>Zingiberales</taxon>
        <taxon>Zingiberaceae</taxon>
        <taxon>Zingiber</taxon>
    </lineage>
</organism>
<evidence type="ECO:0000256" key="4">
    <source>
        <dbReference type="ARBA" id="ARBA00023242"/>
    </source>
</evidence>
<name>A0A8J5H526_ZINOF</name>
<accession>A0A8J5H526</accession>
<dbReference type="SUPFAM" id="SSF63748">
    <property type="entry name" value="Tudor/PWWP/MBT"/>
    <property type="match status" value="1"/>
</dbReference>
<dbReference type="Pfam" id="PF20168">
    <property type="entry name" value="PDS5"/>
    <property type="match status" value="2"/>
</dbReference>
<dbReference type="AlphaFoldDB" id="A0A8J5H526"/>
<proteinExistence type="predicted"/>
<evidence type="ECO:0000313" key="6">
    <source>
        <dbReference type="EMBL" id="KAG6516146.1"/>
    </source>
</evidence>
<evidence type="ECO:0000313" key="7">
    <source>
        <dbReference type="Proteomes" id="UP000734854"/>
    </source>
</evidence>
<comment type="caution">
    <text evidence="6">The sequence shown here is derived from an EMBL/GenBank/DDBJ whole genome shotgun (WGS) entry which is preliminary data.</text>
</comment>
<protein>
    <submittedName>
        <fullName evidence="6">Uncharacterized protein</fullName>
    </submittedName>
</protein>
<feature type="compositionally biased region" description="Polar residues" evidence="5">
    <location>
        <begin position="683"/>
        <end position="692"/>
    </location>
</feature>
<comment type="subcellular location">
    <subcellularLocation>
        <location evidence="1">Nucleus</location>
    </subcellularLocation>
</comment>
<keyword evidence="2" id="KW-0227">DNA damage</keyword>
<evidence type="ECO:0000256" key="5">
    <source>
        <dbReference type="SAM" id="MobiDB-lite"/>
    </source>
</evidence>
<dbReference type="PANTHER" id="PTHR12663">
    <property type="entry name" value="ANDROGEN INDUCED INHIBITOR OF PROLIFERATION AS3 / PDS5-RELATED"/>
    <property type="match status" value="1"/>
</dbReference>
<dbReference type="GO" id="GO:0007064">
    <property type="term" value="P:mitotic sister chromatid cohesion"/>
    <property type="evidence" value="ECO:0007669"/>
    <property type="project" value="InterPro"/>
</dbReference>
<dbReference type="InterPro" id="IPR039776">
    <property type="entry name" value="Pds5"/>
</dbReference>
<keyword evidence="4" id="KW-0539">Nucleus</keyword>
<dbReference type="Proteomes" id="UP000734854">
    <property type="component" value="Unassembled WGS sequence"/>
</dbReference>
<evidence type="ECO:0000256" key="3">
    <source>
        <dbReference type="ARBA" id="ARBA00023204"/>
    </source>
</evidence>
<keyword evidence="7" id="KW-1185">Reference proteome</keyword>
<dbReference type="GO" id="GO:0000785">
    <property type="term" value="C:chromatin"/>
    <property type="evidence" value="ECO:0007669"/>
    <property type="project" value="TreeGrafter"/>
</dbReference>
<feature type="compositionally biased region" description="Basic and acidic residues" evidence="5">
    <location>
        <begin position="612"/>
        <end position="636"/>
    </location>
</feature>
<feature type="region of interest" description="Disordered" evidence="5">
    <location>
        <begin position="592"/>
        <end position="692"/>
    </location>
</feature>
<gene>
    <name evidence="6" type="ORF">ZIOFF_026595</name>
</gene>